<organism evidence="4 5">
    <name type="scientific">Sumerlaea chitinivorans</name>
    <dbReference type="NCBI Taxonomy" id="2250252"/>
    <lineage>
        <taxon>Bacteria</taxon>
        <taxon>Candidatus Sumerlaeota</taxon>
        <taxon>Candidatus Sumerlaeia</taxon>
        <taxon>Candidatus Sumerlaeales</taxon>
        <taxon>Candidatus Sumerlaeaceae</taxon>
        <taxon>Candidatus Sumerlaea</taxon>
    </lineage>
</organism>
<dbReference type="GO" id="GO:0000160">
    <property type="term" value="P:phosphorelay signal transduction system"/>
    <property type="evidence" value="ECO:0007669"/>
    <property type="project" value="InterPro"/>
</dbReference>
<dbReference type="InterPro" id="IPR000160">
    <property type="entry name" value="GGDEF_dom"/>
</dbReference>
<feature type="domain" description="Response regulatory" evidence="2">
    <location>
        <begin position="719"/>
        <end position="832"/>
    </location>
</feature>
<protein>
    <submittedName>
        <fullName evidence="4">GGDEF domain protein</fullName>
    </submittedName>
</protein>
<dbReference type="PROSITE" id="PS50887">
    <property type="entry name" value="GGDEF"/>
    <property type="match status" value="1"/>
</dbReference>
<evidence type="ECO:0000313" key="5">
    <source>
        <dbReference type="Proteomes" id="UP000262583"/>
    </source>
</evidence>
<dbReference type="EMBL" id="CP030759">
    <property type="protein sequence ID" value="AXA35393.1"/>
    <property type="molecule type" value="Genomic_DNA"/>
</dbReference>
<gene>
    <name evidence="4" type="ORF">BRCON_0616</name>
</gene>
<dbReference type="AlphaFoldDB" id="A0A2Z4Y4F4"/>
<name>A0A2Z4Y4F4_SUMC1</name>
<dbReference type="Proteomes" id="UP000262583">
    <property type="component" value="Chromosome"/>
</dbReference>
<dbReference type="KEGG" id="schv:BRCON_0616"/>
<dbReference type="Pfam" id="PF00990">
    <property type="entry name" value="GGDEF"/>
    <property type="match status" value="1"/>
</dbReference>
<evidence type="ECO:0000259" key="2">
    <source>
        <dbReference type="PROSITE" id="PS50110"/>
    </source>
</evidence>
<dbReference type="PROSITE" id="PS50110">
    <property type="entry name" value="RESPONSE_REGULATORY"/>
    <property type="match status" value="1"/>
</dbReference>
<dbReference type="SUPFAM" id="SSF52172">
    <property type="entry name" value="CheY-like"/>
    <property type="match status" value="1"/>
</dbReference>
<dbReference type="PANTHER" id="PTHR45138:SF9">
    <property type="entry name" value="DIGUANYLATE CYCLASE DGCM-RELATED"/>
    <property type="match status" value="1"/>
</dbReference>
<dbReference type="InterPro" id="IPR043128">
    <property type="entry name" value="Rev_trsase/Diguanyl_cyclase"/>
</dbReference>
<sequence length="835" mass="94650">MDWETSPDESAPTDEREQTARFMEQARTVIFYHVPSDVRSRIERCWLYPTLPYVTLSRLREIDTFHPITQRGVILLYAGKAPSDRSLRIVLSKLRESYPVTPICLVYEAWRESLALELMECGLIDGFLNINESHLHAHALLSNLLLRAGTQRQLLETVQELERQSVRDGLTGLYHHAYMLELLEREFSRAVRNGAPLSCVMLDLDRFKAINDSYGHRYGDYVLRQVSQILKSNLRVSDTLGRYGGEEFLLLLPETDEQEALRVAEKLRTTIESATFRSAGVQSLVTASFGVASNQHAQAWEDLLVLADRMLYYAKENGRNCVWGTSEHTGISEFDTFRRQLRLKTDSSPVVLLLSRDPSVQERFVRVANSEQYQLVTFEGASEFFANCEAFAPECAVIDTATEEVTESWLTQFTTRSRQTQIPVILLVTEDKILSPSPTLQSTEFILLRNTPELVFRKYLTYVLALRTLRAEVSRLSRDIQITQKRIIRHERMRTVGELAIGLTQQLTNLLASISMHCEQLALKPEKATTVISELTSRGLELIRQVQLQVAAGAEEEIATWSLSDLISQALRLVQSWGIDDLQTWDRRYRFHNSIPESLPVVANRNKVVIEIATLIMRQVESLPHGGILRFSSEEGPQAVNLVIEAIPADYNQLDERPLNGEMGSESKGKSLSLPQFVKSLAFAKVAVPDDEPTLRLRKNMVARNDVSTGEPEGLKKKRILVIDEDPTCRTLTTQLFRQLGHEVWEIETMANDAAKLPKVEWDFVFAEVNVQSPAQWVSFCEFLKKASCPRVYLLTSFPVTTTRVLQSASIAGVISKPLSAQKAREIVGELRPVQ</sequence>
<dbReference type="InterPro" id="IPR029787">
    <property type="entry name" value="Nucleotide_cyclase"/>
</dbReference>
<accession>A0A2Z4Y4F4</accession>
<dbReference type="InterPro" id="IPR011006">
    <property type="entry name" value="CheY-like_superfamily"/>
</dbReference>
<dbReference type="SMART" id="SM00267">
    <property type="entry name" value="GGDEF"/>
    <property type="match status" value="1"/>
</dbReference>
<dbReference type="NCBIfam" id="TIGR00254">
    <property type="entry name" value="GGDEF"/>
    <property type="match status" value="1"/>
</dbReference>
<dbReference type="FunFam" id="3.30.70.270:FF:000001">
    <property type="entry name" value="Diguanylate cyclase domain protein"/>
    <property type="match status" value="1"/>
</dbReference>
<reference evidence="4 5" key="1">
    <citation type="submission" date="2018-05" db="EMBL/GenBank/DDBJ databases">
        <title>A metagenomic window into the 2 km-deep terrestrial subsurface aquifer revealed taxonomically and functionally diverse microbial community comprising novel uncultured bacterial lineages.</title>
        <authorList>
            <person name="Kadnikov V.V."/>
            <person name="Mardanov A.V."/>
            <person name="Beletsky A.V."/>
            <person name="Banks D."/>
            <person name="Pimenov N.V."/>
            <person name="Frank Y.A."/>
            <person name="Karnachuk O.V."/>
            <person name="Ravin N.V."/>
        </authorList>
    </citation>
    <scope>NUCLEOTIDE SEQUENCE [LARGE SCALE GENOMIC DNA]</scope>
    <source>
        <strain evidence="4">BY</strain>
    </source>
</reference>
<comment type="caution">
    <text evidence="1">Lacks conserved residue(s) required for the propagation of feature annotation.</text>
</comment>
<feature type="domain" description="GGDEF" evidence="3">
    <location>
        <begin position="195"/>
        <end position="327"/>
    </location>
</feature>
<proteinExistence type="predicted"/>
<dbReference type="PANTHER" id="PTHR45138">
    <property type="entry name" value="REGULATORY COMPONENTS OF SENSORY TRANSDUCTION SYSTEM"/>
    <property type="match status" value="1"/>
</dbReference>
<dbReference type="GO" id="GO:0052621">
    <property type="term" value="F:diguanylate cyclase activity"/>
    <property type="evidence" value="ECO:0007669"/>
    <property type="project" value="TreeGrafter"/>
</dbReference>
<dbReference type="InterPro" id="IPR050469">
    <property type="entry name" value="Diguanylate_Cyclase"/>
</dbReference>
<evidence type="ECO:0000259" key="3">
    <source>
        <dbReference type="PROSITE" id="PS50887"/>
    </source>
</evidence>
<dbReference type="Gene3D" id="3.30.70.270">
    <property type="match status" value="1"/>
</dbReference>
<dbReference type="SUPFAM" id="SSF55073">
    <property type="entry name" value="Nucleotide cyclase"/>
    <property type="match status" value="1"/>
</dbReference>
<evidence type="ECO:0000256" key="1">
    <source>
        <dbReference type="PROSITE-ProRule" id="PRU00169"/>
    </source>
</evidence>
<dbReference type="CDD" id="cd01949">
    <property type="entry name" value="GGDEF"/>
    <property type="match status" value="1"/>
</dbReference>
<evidence type="ECO:0000313" key="4">
    <source>
        <dbReference type="EMBL" id="AXA35393.1"/>
    </source>
</evidence>
<dbReference type="Gene3D" id="3.40.50.2300">
    <property type="match status" value="1"/>
</dbReference>
<dbReference type="InterPro" id="IPR001789">
    <property type="entry name" value="Sig_transdc_resp-reg_receiver"/>
</dbReference>